<accession>A0ABD3K8D4</accession>
<keyword evidence="3" id="KW-0560">Oxidoreductase</keyword>
<dbReference type="AlphaFoldDB" id="A0ABD3K8D4"/>
<dbReference type="InterPro" id="IPR044861">
    <property type="entry name" value="IPNS-like_FE2OG_OXY"/>
</dbReference>
<dbReference type="SUPFAM" id="SSF51197">
    <property type="entry name" value="Clavaminate synthase-like"/>
    <property type="match status" value="1"/>
</dbReference>
<comment type="caution">
    <text evidence="5">The sequence shown here is derived from an EMBL/GenBank/DDBJ whole genome shotgun (WGS) entry which is preliminary data.</text>
</comment>
<evidence type="ECO:0000256" key="2">
    <source>
        <dbReference type="ARBA" id="ARBA00023004"/>
    </source>
</evidence>
<name>A0ABD3K8D4_EUCGL</name>
<comment type="similarity">
    <text evidence="3">Belongs to the iron/ascorbate-dependent oxidoreductase family.</text>
</comment>
<dbReference type="PRINTS" id="PR00682">
    <property type="entry name" value="IPNSYNTHASE"/>
</dbReference>
<dbReference type="InterPro" id="IPR050231">
    <property type="entry name" value="Iron_ascorbate_oxido_reductase"/>
</dbReference>
<dbReference type="PROSITE" id="PS51471">
    <property type="entry name" value="FE2OG_OXY"/>
    <property type="match status" value="1"/>
</dbReference>
<evidence type="ECO:0000313" key="6">
    <source>
        <dbReference type="Proteomes" id="UP001634007"/>
    </source>
</evidence>
<feature type="domain" description="Fe2OG dioxygenase" evidence="4">
    <location>
        <begin position="204"/>
        <end position="305"/>
    </location>
</feature>
<dbReference type="InterPro" id="IPR027443">
    <property type="entry name" value="IPNS-like_sf"/>
</dbReference>
<sequence>MDFEPPFHENYKTILQNRPDKLDDENGGRQPPPQLMLIEHCELPLIDLSHLQTRGSSVVRAKCKENIVEAAQKWGFFQILNHGVPPEILESMKHEQTKLFRLPFQKKAELSFLNLLPSPSLSSSLPTKTYRWGNPQATCLKQLPWSEAFQIPLASISRMKESDNFRVAVETYGMTVANLAALITEILAEGLGVKGANYFKENCTLSTCFLRMNRYPPCPLASQVFGLMPHTDSDFLTVLCQDKIGGLQLMEGERWVSVKPNPNALLVNVGDLFEAWSNGVYKSVKHRVMASQEVERFSMAFFYCPFKHTLIESPLKPALYRSFSFEEYKAQVHRDVQATGDKVGLSRFLIQ</sequence>
<evidence type="ECO:0000313" key="5">
    <source>
        <dbReference type="EMBL" id="KAL3736294.1"/>
    </source>
</evidence>
<organism evidence="5 6">
    <name type="scientific">Eucalyptus globulus</name>
    <name type="common">Tasmanian blue gum</name>
    <dbReference type="NCBI Taxonomy" id="34317"/>
    <lineage>
        <taxon>Eukaryota</taxon>
        <taxon>Viridiplantae</taxon>
        <taxon>Streptophyta</taxon>
        <taxon>Embryophyta</taxon>
        <taxon>Tracheophyta</taxon>
        <taxon>Spermatophyta</taxon>
        <taxon>Magnoliopsida</taxon>
        <taxon>eudicotyledons</taxon>
        <taxon>Gunneridae</taxon>
        <taxon>Pentapetalae</taxon>
        <taxon>rosids</taxon>
        <taxon>malvids</taxon>
        <taxon>Myrtales</taxon>
        <taxon>Myrtaceae</taxon>
        <taxon>Myrtoideae</taxon>
        <taxon>Eucalypteae</taxon>
        <taxon>Eucalyptus</taxon>
    </lineage>
</organism>
<reference evidence="5 6" key="1">
    <citation type="submission" date="2024-11" db="EMBL/GenBank/DDBJ databases">
        <title>Chromosome-level genome assembly of Eucalyptus globulus Labill. provides insights into its genome evolution.</title>
        <authorList>
            <person name="Li X."/>
        </authorList>
    </citation>
    <scope>NUCLEOTIDE SEQUENCE [LARGE SCALE GENOMIC DNA]</scope>
    <source>
        <strain evidence="5">CL2024</strain>
        <tissue evidence="5">Fresh tender leaves</tissue>
    </source>
</reference>
<dbReference type="InterPro" id="IPR026992">
    <property type="entry name" value="DIOX_N"/>
</dbReference>
<dbReference type="EMBL" id="JBJKBG010000006">
    <property type="protein sequence ID" value="KAL3736294.1"/>
    <property type="molecule type" value="Genomic_DNA"/>
</dbReference>
<gene>
    <name evidence="5" type="ORF">ACJRO7_025281</name>
</gene>
<dbReference type="Pfam" id="PF14226">
    <property type="entry name" value="DIOX_N"/>
    <property type="match status" value="1"/>
</dbReference>
<dbReference type="Gene3D" id="2.60.120.330">
    <property type="entry name" value="B-lactam Antibiotic, Isopenicillin N Synthase, Chain"/>
    <property type="match status" value="1"/>
</dbReference>
<protein>
    <recommendedName>
        <fullName evidence="4">Fe2OG dioxygenase domain-containing protein</fullName>
    </recommendedName>
</protein>
<proteinExistence type="inferred from homology"/>
<keyword evidence="6" id="KW-1185">Reference proteome</keyword>
<evidence type="ECO:0000259" key="4">
    <source>
        <dbReference type="PROSITE" id="PS51471"/>
    </source>
</evidence>
<evidence type="ECO:0000256" key="1">
    <source>
        <dbReference type="ARBA" id="ARBA00022723"/>
    </source>
</evidence>
<evidence type="ECO:0000256" key="3">
    <source>
        <dbReference type="RuleBase" id="RU003682"/>
    </source>
</evidence>
<dbReference type="Pfam" id="PF03171">
    <property type="entry name" value="2OG-FeII_Oxy"/>
    <property type="match status" value="1"/>
</dbReference>
<dbReference type="GO" id="GO:0016491">
    <property type="term" value="F:oxidoreductase activity"/>
    <property type="evidence" value="ECO:0007669"/>
    <property type="project" value="UniProtKB-KW"/>
</dbReference>
<dbReference type="InterPro" id="IPR005123">
    <property type="entry name" value="Oxoglu/Fe-dep_dioxygenase_dom"/>
</dbReference>
<dbReference type="PANTHER" id="PTHR47990">
    <property type="entry name" value="2-OXOGLUTARATE (2OG) AND FE(II)-DEPENDENT OXYGENASE SUPERFAMILY PROTEIN-RELATED"/>
    <property type="match status" value="1"/>
</dbReference>
<keyword evidence="1 3" id="KW-0479">Metal-binding</keyword>
<keyword evidence="2 3" id="KW-0408">Iron</keyword>
<dbReference type="GO" id="GO:0046872">
    <property type="term" value="F:metal ion binding"/>
    <property type="evidence" value="ECO:0007669"/>
    <property type="project" value="UniProtKB-KW"/>
</dbReference>
<dbReference type="Proteomes" id="UP001634007">
    <property type="component" value="Unassembled WGS sequence"/>
</dbReference>